<evidence type="ECO:0000313" key="2">
    <source>
        <dbReference type="EMBL" id="SKB81299.1"/>
    </source>
</evidence>
<dbReference type="STRING" id="651661.SAMN05660293_02301"/>
<keyword evidence="1" id="KW-0732">Signal</keyword>
<feature type="chain" id="PRO_5012572246" description="Extracellular endo-alpha-(1-&gt;5)-L-arabinanase C-terminal domain-containing protein" evidence="1">
    <location>
        <begin position="22"/>
        <end position="124"/>
    </location>
</feature>
<reference evidence="3" key="1">
    <citation type="submission" date="2017-02" db="EMBL/GenBank/DDBJ databases">
        <authorList>
            <person name="Varghese N."/>
            <person name="Submissions S."/>
        </authorList>
    </citation>
    <scope>NUCLEOTIDE SEQUENCE [LARGE SCALE GENOMIC DNA]</scope>
    <source>
        <strain evidence="3">DSM 22270</strain>
    </source>
</reference>
<protein>
    <recommendedName>
        <fullName evidence="4">Extracellular endo-alpha-(1-&gt;5)-L-arabinanase C-terminal domain-containing protein</fullName>
    </recommendedName>
</protein>
<evidence type="ECO:0008006" key="4">
    <source>
        <dbReference type="Google" id="ProtNLM"/>
    </source>
</evidence>
<gene>
    <name evidence="2" type="ORF">SAMN05660293_02301</name>
</gene>
<sequence>MMKVKYFFLAIFAITMFSVQAHGFLKANDLVGNWKYTVSNVPPEYETGVMTFEEKEGKLSGSLGSTEKMEMKELVVDQGKITFKLDFQGGLLNVTLVQEGDSLKGTIVSQDGEFPITAVKEAKN</sequence>
<dbReference type="EMBL" id="FUZA01000002">
    <property type="protein sequence ID" value="SKB81299.1"/>
    <property type="molecule type" value="Genomic_DNA"/>
</dbReference>
<evidence type="ECO:0000256" key="1">
    <source>
        <dbReference type="SAM" id="SignalP"/>
    </source>
</evidence>
<name>A0A1T5EC03_9BACT</name>
<proteinExistence type="predicted"/>
<accession>A0A1T5EC03</accession>
<organism evidence="2 3">
    <name type="scientific">Dyadobacter psychrophilus</name>
    <dbReference type="NCBI Taxonomy" id="651661"/>
    <lineage>
        <taxon>Bacteria</taxon>
        <taxon>Pseudomonadati</taxon>
        <taxon>Bacteroidota</taxon>
        <taxon>Cytophagia</taxon>
        <taxon>Cytophagales</taxon>
        <taxon>Spirosomataceae</taxon>
        <taxon>Dyadobacter</taxon>
    </lineage>
</organism>
<dbReference type="RefSeq" id="WP_229208370.1">
    <property type="nucleotide sequence ID" value="NZ_FUZA01000002.1"/>
</dbReference>
<feature type="signal peptide" evidence="1">
    <location>
        <begin position="1"/>
        <end position="21"/>
    </location>
</feature>
<dbReference type="AlphaFoldDB" id="A0A1T5EC03"/>
<keyword evidence="3" id="KW-1185">Reference proteome</keyword>
<evidence type="ECO:0000313" key="3">
    <source>
        <dbReference type="Proteomes" id="UP000190897"/>
    </source>
</evidence>
<dbReference type="Proteomes" id="UP000190897">
    <property type="component" value="Unassembled WGS sequence"/>
</dbReference>